<organism evidence="1">
    <name type="scientific">Arundo donax</name>
    <name type="common">Giant reed</name>
    <name type="synonym">Donax arundinaceus</name>
    <dbReference type="NCBI Taxonomy" id="35708"/>
    <lineage>
        <taxon>Eukaryota</taxon>
        <taxon>Viridiplantae</taxon>
        <taxon>Streptophyta</taxon>
        <taxon>Embryophyta</taxon>
        <taxon>Tracheophyta</taxon>
        <taxon>Spermatophyta</taxon>
        <taxon>Magnoliopsida</taxon>
        <taxon>Liliopsida</taxon>
        <taxon>Poales</taxon>
        <taxon>Poaceae</taxon>
        <taxon>PACMAD clade</taxon>
        <taxon>Arundinoideae</taxon>
        <taxon>Arundineae</taxon>
        <taxon>Arundo</taxon>
    </lineage>
</organism>
<accession>A0A0A9U0F5</accession>
<name>A0A0A9U0F5_ARUDO</name>
<proteinExistence type="predicted"/>
<protein>
    <submittedName>
        <fullName evidence="1">Uncharacterized protein</fullName>
    </submittedName>
</protein>
<dbReference type="AlphaFoldDB" id="A0A0A9U0F5"/>
<reference evidence="1" key="2">
    <citation type="journal article" date="2015" name="Data Brief">
        <title>Shoot transcriptome of the giant reed, Arundo donax.</title>
        <authorList>
            <person name="Barrero R.A."/>
            <person name="Guerrero F.D."/>
            <person name="Moolhuijzen P."/>
            <person name="Goolsby J.A."/>
            <person name="Tidwell J."/>
            <person name="Bellgard S.E."/>
            <person name="Bellgard M.I."/>
        </authorList>
    </citation>
    <scope>NUCLEOTIDE SEQUENCE</scope>
    <source>
        <tissue evidence="1">Shoot tissue taken approximately 20 cm above the soil surface</tissue>
    </source>
</reference>
<dbReference type="EMBL" id="GBRH01281037">
    <property type="protein sequence ID" value="JAD16858.1"/>
    <property type="molecule type" value="Transcribed_RNA"/>
</dbReference>
<evidence type="ECO:0000313" key="1">
    <source>
        <dbReference type="EMBL" id="JAD16858.1"/>
    </source>
</evidence>
<sequence length="164" mass="17985">MPWACLHSAAAQQCRHAPMHRGRRPWRSDAWRGSGCPVGRCLASLRSPPLPPLIALAPIYLLRQPEVKEKAAVSLLLHRDERIFVRSVEVSSGFQRISLDLFDDSDGSIGNTMVARRVRGSGRRTDLVDVGGGCSSRPLSIVVPQWEGGGQICCSCPRERVFGV</sequence>
<reference evidence="1" key="1">
    <citation type="submission" date="2014-09" db="EMBL/GenBank/DDBJ databases">
        <authorList>
            <person name="Magalhaes I.L.F."/>
            <person name="Oliveira U."/>
            <person name="Santos F.R."/>
            <person name="Vidigal T.H.D.A."/>
            <person name="Brescovit A.D."/>
            <person name="Santos A.J."/>
        </authorList>
    </citation>
    <scope>NUCLEOTIDE SEQUENCE</scope>
    <source>
        <tissue evidence="1">Shoot tissue taken approximately 20 cm above the soil surface</tissue>
    </source>
</reference>